<dbReference type="PANTHER" id="PTHR13288">
    <property type="entry name" value="SPLICING FACTOR 45 SPF45"/>
    <property type="match status" value="1"/>
</dbReference>
<feature type="region of interest" description="Disordered" evidence="1">
    <location>
        <begin position="257"/>
        <end position="286"/>
    </location>
</feature>
<protein>
    <recommendedName>
        <fullName evidence="2">G-patch domain-containing protein</fullName>
    </recommendedName>
</protein>
<feature type="region of interest" description="Disordered" evidence="1">
    <location>
        <begin position="22"/>
        <end position="159"/>
    </location>
</feature>
<organism evidence="3 4">
    <name type="scientific">Thielaviopsis punctulata</name>
    <dbReference type="NCBI Taxonomy" id="72032"/>
    <lineage>
        <taxon>Eukaryota</taxon>
        <taxon>Fungi</taxon>
        <taxon>Dikarya</taxon>
        <taxon>Ascomycota</taxon>
        <taxon>Pezizomycotina</taxon>
        <taxon>Sordariomycetes</taxon>
        <taxon>Hypocreomycetidae</taxon>
        <taxon>Microascales</taxon>
        <taxon>Ceratocystidaceae</taxon>
        <taxon>Thielaviopsis</taxon>
    </lineage>
</organism>
<sequence length="443" mass="47959">MSDLPPKRTGLSLYANLLEPENSASTTATAASAPASADTKKKLSDSALRFQPIRRAAPTKQKQQKPPFPKPSPATPSNPDQPPPPPSSFASALSAPAAAPTKSRLADWAPTEEDEWLYGTGEKRQRGGRRNKKRRETEQRETDWDDMYDPARPTNVDEYMHSPARMHDVRVWKDVLYAHRAGADGGFSEDDGVTDDARYDVRGISPPRSPPAARLVPQDISDDASGDAVYARRLAMSQNPPASTPAGVVASSAPLLYAQPDSGSQDKPSSVAPAQQGPSFGNRIMSKYGWTRGSGLGAASDGITSALAVKVDKRRKRPDAEGGGWAEPERVMITGGKRKDGGSGRYGKMSEVVVLRGMLEGMQDLAAEIEAGLSQEIGEECGDKYGRVDRVYIHQPSRQVFIKFTDQISALRAVSELDGRIFNGNTIRPAYFDPDQFDAGKFT</sequence>
<dbReference type="Pfam" id="PF00076">
    <property type="entry name" value="RRM_1"/>
    <property type="match status" value="1"/>
</dbReference>
<dbReference type="Gene3D" id="3.30.70.330">
    <property type="match status" value="1"/>
</dbReference>
<name>A0A0F4Z8U0_9PEZI</name>
<dbReference type="InterPro" id="IPR000467">
    <property type="entry name" value="G_patch_dom"/>
</dbReference>
<dbReference type="GO" id="GO:0003723">
    <property type="term" value="F:RNA binding"/>
    <property type="evidence" value="ECO:0007669"/>
    <property type="project" value="InterPro"/>
</dbReference>
<dbReference type="PANTHER" id="PTHR13288:SF8">
    <property type="entry name" value="SPLICING FACTOR 45"/>
    <property type="match status" value="1"/>
</dbReference>
<dbReference type="SUPFAM" id="SSF54928">
    <property type="entry name" value="RNA-binding domain, RBD"/>
    <property type="match status" value="1"/>
</dbReference>
<dbReference type="OrthoDB" id="5411533at2759"/>
<evidence type="ECO:0000313" key="3">
    <source>
        <dbReference type="EMBL" id="KKA26954.1"/>
    </source>
</evidence>
<dbReference type="GO" id="GO:0071011">
    <property type="term" value="C:precatalytic spliceosome"/>
    <property type="evidence" value="ECO:0007669"/>
    <property type="project" value="TreeGrafter"/>
</dbReference>
<feature type="compositionally biased region" description="Pro residues" evidence="1">
    <location>
        <begin position="66"/>
        <end position="87"/>
    </location>
</feature>
<dbReference type="GO" id="GO:0045292">
    <property type="term" value="P:mRNA cis splicing, via spliceosome"/>
    <property type="evidence" value="ECO:0007669"/>
    <property type="project" value="InterPro"/>
</dbReference>
<dbReference type="InterPro" id="IPR040052">
    <property type="entry name" value="RBM17"/>
</dbReference>
<evidence type="ECO:0000259" key="2">
    <source>
        <dbReference type="PROSITE" id="PS50174"/>
    </source>
</evidence>
<dbReference type="SMART" id="SM00443">
    <property type="entry name" value="G_patch"/>
    <property type="match status" value="1"/>
</dbReference>
<evidence type="ECO:0000256" key="1">
    <source>
        <dbReference type="SAM" id="MobiDB-lite"/>
    </source>
</evidence>
<dbReference type="Pfam" id="PF01585">
    <property type="entry name" value="G-patch"/>
    <property type="match status" value="1"/>
</dbReference>
<keyword evidence="4" id="KW-1185">Reference proteome</keyword>
<dbReference type="InterPro" id="IPR000504">
    <property type="entry name" value="RRM_dom"/>
</dbReference>
<dbReference type="InterPro" id="IPR012677">
    <property type="entry name" value="Nucleotide-bd_a/b_plait_sf"/>
</dbReference>
<feature type="domain" description="G-patch" evidence="2">
    <location>
        <begin position="277"/>
        <end position="328"/>
    </location>
</feature>
<dbReference type="Proteomes" id="UP000033483">
    <property type="component" value="Unassembled WGS sequence"/>
</dbReference>
<comment type="caution">
    <text evidence="3">The sequence shown here is derived from an EMBL/GenBank/DDBJ whole genome shotgun (WGS) entry which is preliminary data.</text>
</comment>
<dbReference type="EMBL" id="LAEV01001928">
    <property type="protein sequence ID" value="KKA26954.1"/>
    <property type="molecule type" value="Genomic_DNA"/>
</dbReference>
<gene>
    <name evidence="3" type="ORF">TD95_001052</name>
</gene>
<dbReference type="PROSITE" id="PS50174">
    <property type="entry name" value="G_PATCH"/>
    <property type="match status" value="1"/>
</dbReference>
<proteinExistence type="predicted"/>
<feature type="region of interest" description="Disordered" evidence="1">
    <location>
        <begin position="182"/>
        <end position="221"/>
    </location>
</feature>
<feature type="compositionally biased region" description="Low complexity" evidence="1">
    <location>
        <begin position="56"/>
        <end position="65"/>
    </location>
</feature>
<accession>A0A0F4Z8U0</accession>
<feature type="compositionally biased region" description="Polar residues" evidence="1">
    <location>
        <begin position="261"/>
        <end position="279"/>
    </location>
</feature>
<feature type="compositionally biased region" description="Low complexity" evidence="1">
    <location>
        <begin position="23"/>
        <end position="37"/>
    </location>
</feature>
<feature type="compositionally biased region" description="Low complexity" evidence="1">
    <location>
        <begin position="88"/>
        <end position="100"/>
    </location>
</feature>
<reference evidence="3 4" key="1">
    <citation type="submission" date="2015-03" db="EMBL/GenBank/DDBJ databases">
        <authorList>
            <person name="Radwan O."/>
            <person name="Al-Naeli F.A."/>
            <person name="Rendon G.A."/>
            <person name="Fields C."/>
        </authorList>
    </citation>
    <scope>NUCLEOTIDE SEQUENCE [LARGE SCALE GENOMIC DNA]</scope>
    <source>
        <strain evidence="3">CR-DP1</strain>
    </source>
</reference>
<evidence type="ECO:0000313" key="4">
    <source>
        <dbReference type="Proteomes" id="UP000033483"/>
    </source>
</evidence>
<dbReference type="InterPro" id="IPR035979">
    <property type="entry name" value="RBD_domain_sf"/>
</dbReference>
<dbReference type="AlphaFoldDB" id="A0A0F4Z8U0"/>